<dbReference type="InterPro" id="IPR036641">
    <property type="entry name" value="HPT_dom_sf"/>
</dbReference>
<protein>
    <recommendedName>
        <fullName evidence="4">Hpt domain-containing protein</fullName>
    </recommendedName>
</protein>
<feature type="compositionally biased region" description="Basic and acidic residues" evidence="1">
    <location>
        <begin position="1"/>
        <end position="10"/>
    </location>
</feature>
<name>A0ABZ0EC53_9BURK</name>
<keyword evidence="3" id="KW-1185">Reference proteome</keyword>
<sequence>MDKTNFRRAFEPVQPSEPSESFEPFELRYLDALAQEGIDLDAFLNGWCRAMRDDLDRLHDLRCELESAQLPALLHRVSGAVGLVGAQHLMHALRHASTSPSERNAGAIDALIARSRTLIAQLEAALYPYRSTRP</sequence>
<evidence type="ECO:0000256" key="1">
    <source>
        <dbReference type="SAM" id="MobiDB-lite"/>
    </source>
</evidence>
<feature type="compositionally biased region" description="Low complexity" evidence="1">
    <location>
        <begin position="11"/>
        <end position="20"/>
    </location>
</feature>
<gene>
    <name evidence="2" type="ORF">RW095_15645</name>
</gene>
<feature type="region of interest" description="Disordered" evidence="1">
    <location>
        <begin position="1"/>
        <end position="20"/>
    </location>
</feature>
<dbReference type="SUPFAM" id="SSF47226">
    <property type="entry name" value="Histidine-containing phosphotransfer domain, HPT domain"/>
    <property type="match status" value="1"/>
</dbReference>
<dbReference type="EMBL" id="CP136512">
    <property type="protein sequence ID" value="WOD14787.1"/>
    <property type="molecule type" value="Genomic_DNA"/>
</dbReference>
<accession>A0ABZ0EC53</accession>
<evidence type="ECO:0000313" key="3">
    <source>
        <dbReference type="Proteomes" id="UP001302652"/>
    </source>
</evidence>
<evidence type="ECO:0000313" key="2">
    <source>
        <dbReference type="EMBL" id="WOD14787.1"/>
    </source>
</evidence>
<dbReference type="RefSeq" id="WP_317016801.1">
    <property type="nucleotide sequence ID" value="NZ_CP136512.1"/>
</dbReference>
<evidence type="ECO:0008006" key="4">
    <source>
        <dbReference type="Google" id="ProtNLM"/>
    </source>
</evidence>
<dbReference type="Proteomes" id="UP001302652">
    <property type="component" value="Chromosome 2"/>
</dbReference>
<proteinExistence type="predicted"/>
<organism evidence="2 3">
    <name type="scientific">Paraburkholderia kirstenboschensis</name>
    <dbReference type="NCBI Taxonomy" id="1245436"/>
    <lineage>
        <taxon>Bacteria</taxon>
        <taxon>Pseudomonadati</taxon>
        <taxon>Pseudomonadota</taxon>
        <taxon>Betaproteobacteria</taxon>
        <taxon>Burkholderiales</taxon>
        <taxon>Burkholderiaceae</taxon>
        <taxon>Paraburkholderia</taxon>
    </lineage>
</organism>
<reference evidence="2 3" key="1">
    <citation type="submission" date="2023-10" db="EMBL/GenBank/DDBJ databases">
        <title>Surface-active antibiotics is a multifunctional adaptation for post-fire microbes.</title>
        <authorList>
            <person name="Liu M.D."/>
            <person name="Du Y."/>
            <person name="Koupaei S.K."/>
            <person name="Kim N.R."/>
            <person name="Zhang W."/>
            <person name="Traxler M.F."/>
        </authorList>
    </citation>
    <scope>NUCLEOTIDE SEQUENCE [LARGE SCALE GENOMIC DNA]</scope>
    <source>
        <strain evidence="2 3">F3</strain>
    </source>
</reference>